<keyword evidence="2" id="KW-1185">Reference proteome</keyword>
<proteinExistence type="predicted"/>
<gene>
    <name evidence="1" type="ORF">BEMITA_LOCUS8665</name>
</gene>
<evidence type="ECO:0000313" key="2">
    <source>
        <dbReference type="Proteomes" id="UP001152759"/>
    </source>
</evidence>
<dbReference type="Proteomes" id="UP001152759">
    <property type="component" value="Chromosome 5"/>
</dbReference>
<reference evidence="1" key="1">
    <citation type="submission" date="2021-12" db="EMBL/GenBank/DDBJ databases">
        <authorList>
            <person name="King R."/>
        </authorList>
    </citation>
    <scope>NUCLEOTIDE SEQUENCE</scope>
</reference>
<name>A0A9P0AA28_BEMTA</name>
<evidence type="ECO:0000313" key="1">
    <source>
        <dbReference type="EMBL" id="CAH0389887.1"/>
    </source>
</evidence>
<protein>
    <submittedName>
        <fullName evidence="1">Uncharacterized protein</fullName>
    </submittedName>
</protein>
<dbReference type="AlphaFoldDB" id="A0A9P0AA28"/>
<organism evidence="1 2">
    <name type="scientific">Bemisia tabaci</name>
    <name type="common">Sweetpotato whitefly</name>
    <name type="synonym">Aleurodes tabaci</name>
    <dbReference type="NCBI Taxonomy" id="7038"/>
    <lineage>
        <taxon>Eukaryota</taxon>
        <taxon>Metazoa</taxon>
        <taxon>Ecdysozoa</taxon>
        <taxon>Arthropoda</taxon>
        <taxon>Hexapoda</taxon>
        <taxon>Insecta</taxon>
        <taxon>Pterygota</taxon>
        <taxon>Neoptera</taxon>
        <taxon>Paraneoptera</taxon>
        <taxon>Hemiptera</taxon>
        <taxon>Sternorrhyncha</taxon>
        <taxon>Aleyrodoidea</taxon>
        <taxon>Aleyrodidae</taxon>
        <taxon>Aleyrodinae</taxon>
        <taxon>Bemisia</taxon>
    </lineage>
</organism>
<dbReference type="EMBL" id="OU963866">
    <property type="protein sequence ID" value="CAH0389887.1"/>
    <property type="molecule type" value="Genomic_DNA"/>
</dbReference>
<sequence>MYKDRSIDIQRVYGYNVVIKIVSQSNRATFNATIQLKMLFLLIVATALVGANANTTTPATSTTANGVEPNIAALDSLNAIESDPYDSVDMIDNATTISHFMVTPTNSNCKNLDFNWAISEVQGKVELHGEFCMPSTDSWSLATNVKLKILGYSLLNDKYHFSPQYSEVRKKINLLAAKIDVTLGVYNYCIRIVGNACYWAGKYRCADIYEQPYCFKKNLIKKSTYTGAVNYNDVLQPSLSNYAATSSWAVGGDDCPARLKKIAALANL</sequence>
<accession>A0A9P0AA28</accession>